<dbReference type="AlphaFoldDB" id="A0A5M3WPY0"/>
<keyword evidence="7" id="KW-0003">3Fe-4S</keyword>
<dbReference type="PANTHER" id="PTHR36923">
    <property type="entry name" value="FERREDOXIN"/>
    <property type="match status" value="1"/>
</dbReference>
<evidence type="ECO:0000256" key="1">
    <source>
        <dbReference type="ARBA" id="ARBA00001927"/>
    </source>
</evidence>
<dbReference type="RefSeq" id="WP_246268468.1">
    <property type="nucleotide sequence ID" value="NZ_BAAAHL010000045.1"/>
</dbReference>
<evidence type="ECO:0000256" key="3">
    <source>
        <dbReference type="ARBA" id="ARBA00022723"/>
    </source>
</evidence>
<dbReference type="GO" id="GO:0009055">
    <property type="term" value="F:electron transfer activity"/>
    <property type="evidence" value="ECO:0007669"/>
    <property type="project" value="UniProtKB-UniRule"/>
</dbReference>
<protein>
    <recommendedName>
        <fullName evidence="8">Ferredoxin</fullName>
    </recommendedName>
</protein>
<keyword evidence="5 8" id="KW-0408">Iron</keyword>
<dbReference type="InterPro" id="IPR017896">
    <property type="entry name" value="4Fe4S_Fe-S-bd"/>
</dbReference>
<proteinExistence type="predicted"/>
<dbReference type="PANTHER" id="PTHR36923:SF3">
    <property type="entry name" value="FERREDOXIN"/>
    <property type="match status" value="1"/>
</dbReference>
<dbReference type="Gene3D" id="3.30.70.20">
    <property type="match status" value="1"/>
</dbReference>
<dbReference type="GO" id="GO:0051538">
    <property type="term" value="F:3 iron, 4 sulfur cluster binding"/>
    <property type="evidence" value="ECO:0007669"/>
    <property type="project" value="UniProtKB-KW"/>
</dbReference>
<evidence type="ECO:0000313" key="10">
    <source>
        <dbReference type="EMBL" id="GES10249.1"/>
    </source>
</evidence>
<evidence type="ECO:0000313" key="11">
    <source>
        <dbReference type="Proteomes" id="UP000331127"/>
    </source>
</evidence>
<reference evidence="10 11" key="1">
    <citation type="submission" date="2019-10" db="EMBL/GenBank/DDBJ databases">
        <title>Whole genome shotgun sequence of Acrocarpospora macrocephala NBRC 16266.</title>
        <authorList>
            <person name="Ichikawa N."/>
            <person name="Kimura A."/>
            <person name="Kitahashi Y."/>
            <person name="Komaki H."/>
            <person name="Oguchi A."/>
        </authorList>
    </citation>
    <scope>NUCLEOTIDE SEQUENCE [LARGE SCALE GENOMIC DNA]</scope>
    <source>
        <strain evidence="10 11">NBRC 16266</strain>
    </source>
</reference>
<accession>A0A5M3WPY0</accession>
<keyword evidence="11" id="KW-1185">Reference proteome</keyword>
<dbReference type="InterPro" id="IPR001080">
    <property type="entry name" value="3Fe4S_ferredoxin"/>
</dbReference>
<evidence type="ECO:0000256" key="4">
    <source>
        <dbReference type="ARBA" id="ARBA00022982"/>
    </source>
</evidence>
<evidence type="ECO:0000256" key="6">
    <source>
        <dbReference type="ARBA" id="ARBA00023014"/>
    </source>
</evidence>
<sequence>MTRINVNAQRCIGAGQCVLIAPEVFDQTDEGTVTVLADTVDGSAQGVVREAVRACPSKSISLTEG</sequence>
<comment type="function">
    <text evidence="8">Ferredoxins are iron-sulfur proteins that transfer electrons in a wide variety of metabolic reactions.</text>
</comment>
<evidence type="ECO:0000256" key="2">
    <source>
        <dbReference type="ARBA" id="ARBA00022448"/>
    </source>
</evidence>
<comment type="cofactor">
    <cofactor evidence="1">
        <name>[3Fe-4S] cluster</name>
        <dbReference type="ChEBI" id="CHEBI:21137"/>
    </cofactor>
</comment>
<keyword evidence="2 8" id="KW-0813">Transport</keyword>
<evidence type="ECO:0000259" key="9">
    <source>
        <dbReference type="PROSITE" id="PS51379"/>
    </source>
</evidence>
<keyword evidence="3 8" id="KW-0479">Metal-binding</keyword>
<dbReference type="PROSITE" id="PS51379">
    <property type="entry name" value="4FE4S_FER_2"/>
    <property type="match status" value="1"/>
</dbReference>
<evidence type="ECO:0000256" key="7">
    <source>
        <dbReference type="ARBA" id="ARBA00023291"/>
    </source>
</evidence>
<comment type="caution">
    <text evidence="10">The sequence shown here is derived from an EMBL/GenBank/DDBJ whole genome shotgun (WGS) entry which is preliminary data.</text>
</comment>
<dbReference type="EMBL" id="BLAE01000020">
    <property type="protein sequence ID" value="GES10249.1"/>
    <property type="molecule type" value="Genomic_DNA"/>
</dbReference>
<evidence type="ECO:0000256" key="8">
    <source>
        <dbReference type="RuleBase" id="RU368020"/>
    </source>
</evidence>
<dbReference type="GO" id="GO:0005506">
    <property type="term" value="F:iron ion binding"/>
    <property type="evidence" value="ECO:0007669"/>
    <property type="project" value="UniProtKB-UniRule"/>
</dbReference>
<keyword evidence="4 8" id="KW-0249">Electron transport</keyword>
<keyword evidence="6 8" id="KW-0411">Iron-sulfur</keyword>
<dbReference type="InterPro" id="IPR051269">
    <property type="entry name" value="Fe-S_cluster_ET"/>
</dbReference>
<name>A0A5M3WPY0_9ACTN</name>
<evidence type="ECO:0000256" key="5">
    <source>
        <dbReference type="ARBA" id="ARBA00023004"/>
    </source>
</evidence>
<dbReference type="PRINTS" id="PR00352">
    <property type="entry name" value="3FE4SFRDOXIN"/>
</dbReference>
<dbReference type="Proteomes" id="UP000331127">
    <property type="component" value="Unassembled WGS sequence"/>
</dbReference>
<organism evidence="10 11">
    <name type="scientific">Acrocarpospora macrocephala</name>
    <dbReference type="NCBI Taxonomy" id="150177"/>
    <lineage>
        <taxon>Bacteria</taxon>
        <taxon>Bacillati</taxon>
        <taxon>Actinomycetota</taxon>
        <taxon>Actinomycetes</taxon>
        <taxon>Streptosporangiales</taxon>
        <taxon>Streptosporangiaceae</taxon>
        <taxon>Acrocarpospora</taxon>
    </lineage>
</organism>
<gene>
    <name evidence="10" type="ORF">Amac_038460</name>
</gene>
<feature type="domain" description="4Fe-4S ferredoxin-type" evidence="9">
    <location>
        <begin position="2"/>
        <end position="30"/>
    </location>
</feature>
<dbReference type="Pfam" id="PF13370">
    <property type="entry name" value="Fer4_13"/>
    <property type="match status" value="1"/>
</dbReference>
<dbReference type="SUPFAM" id="SSF54862">
    <property type="entry name" value="4Fe-4S ferredoxins"/>
    <property type="match status" value="1"/>
</dbReference>